<dbReference type="OrthoDB" id="2355at2759"/>
<keyword evidence="9" id="KW-1185">Reference proteome</keyword>
<keyword evidence="5" id="KW-0206">Cytoskeleton</keyword>
<dbReference type="GO" id="GO:0005869">
    <property type="term" value="C:dynactin complex"/>
    <property type="evidence" value="ECO:0007669"/>
    <property type="project" value="InterPro"/>
</dbReference>
<evidence type="ECO:0000256" key="7">
    <source>
        <dbReference type="SAM" id="MobiDB-lite"/>
    </source>
</evidence>
<name>A0A6G1FSG5_9PEZI</name>
<comment type="function">
    <text evidence="6">Part of the dynactin complex that activates the molecular motor dynein for ultra-processive transport along microtubules.</text>
</comment>
<evidence type="ECO:0000256" key="1">
    <source>
        <dbReference type="ARBA" id="ARBA00004245"/>
    </source>
</evidence>
<evidence type="ECO:0000256" key="5">
    <source>
        <dbReference type="ARBA" id="ARBA00023212"/>
    </source>
</evidence>
<dbReference type="SUPFAM" id="SSF51161">
    <property type="entry name" value="Trimeric LpxA-like enzymes"/>
    <property type="match status" value="1"/>
</dbReference>
<comment type="similarity">
    <text evidence="2">Belongs to the dynactin subunits 5/6 family. Dynactin subunit 6 subfamily.</text>
</comment>
<accession>A0A6G1FSG5</accession>
<dbReference type="AlphaFoldDB" id="A0A6G1FSG5"/>
<dbReference type="GO" id="GO:0070840">
    <property type="term" value="F:dynein complex binding"/>
    <property type="evidence" value="ECO:0007669"/>
    <property type="project" value="TreeGrafter"/>
</dbReference>
<evidence type="ECO:0000256" key="2">
    <source>
        <dbReference type="ARBA" id="ARBA00007719"/>
    </source>
</evidence>
<feature type="compositionally biased region" description="Polar residues" evidence="7">
    <location>
        <begin position="10"/>
        <end position="31"/>
    </location>
</feature>
<evidence type="ECO:0000313" key="10">
    <source>
        <dbReference type="RefSeq" id="XP_033530355.1"/>
    </source>
</evidence>
<evidence type="ECO:0000313" key="9">
    <source>
        <dbReference type="Proteomes" id="UP000504638"/>
    </source>
</evidence>
<evidence type="ECO:0000256" key="6">
    <source>
        <dbReference type="ARBA" id="ARBA00034687"/>
    </source>
</evidence>
<comment type="subcellular location">
    <subcellularLocation>
        <location evidence="1">Cytoplasm</location>
        <location evidence="1">Cytoskeleton</location>
    </subcellularLocation>
</comment>
<keyword evidence="4" id="KW-0963">Cytoplasm</keyword>
<dbReference type="GeneID" id="54417356"/>
<proteinExistence type="inferred from homology"/>
<evidence type="ECO:0000256" key="3">
    <source>
        <dbReference type="ARBA" id="ARBA00016573"/>
    </source>
</evidence>
<dbReference type="InterPro" id="IPR027777">
    <property type="entry name" value="DCTN6"/>
</dbReference>
<sequence>MSETKRVSISAPQGTPSEGRRTSTTAASRQSLAAKRQSLNFPKAPTVIDPSAIVSTHAILTGLHPITIGPDVVLHPYCKISSVEGPVTIGRGCIVAERAVVGFTTETAAQGDSALKERDVTLNRNVVVGTSAVVEAKVVDEGCLVGAGCHLKGGSNVGKYCKIAPMVIVQPDEWIYDFMVVYGQNARRRDMTMITNKDTVFALKKEEHEQHLAVLKRLIPSNLTKWQ</sequence>
<gene>
    <name evidence="8 10" type="ORF">P152DRAFT_404869</name>
</gene>
<reference evidence="10" key="2">
    <citation type="submission" date="2020-04" db="EMBL/GenBank/DDBJ databases">
        <authorList>
            <consortium name="NCBI Genome Project"/>
        </authorList>
    </citation>
    <scope>NUCLEOTIDE SEQUENCE</scope>
    <source>
        <strain evidence="10">CBS 781.70</strain>
    </source>
</reference>
<dbReference type="PANTHER" id="PTHR13072">
    <property type="entry name" value="DYNACTIN 6"/>
    <property type="match status" value="1"/>
</dbReference>
<reference evidence="8 10" key="1">
    <citation type="submission" date="2020-01" db="EMBL/GenBank/DDBJ databases">
        <authorList>
            <consortium name="DOE Joint Genome Institute"/>
            <person name="Haridas S."/>
            <person name="Albert R."/>
            <person name="Binder M."/>
            <person name="Bloem J."/>
            <person name="Labutti K."/>
            <person name="Salamov A."/>
            <person name="Andreopoulos B."/>
            <person name="Baker S.E."/>
            <person name="Barry K."/>
            <person name="Bills G."/>
            <person name="Bluhm B.H."/>
            <person name="Cannon C."/>
            <person name="Castanera R."/>
            <person name="Culley D.E."/>
            <person name="Daum C."/>
            <person name="Ezra D."/>
            <person name="Gonzalez J.B."/>
            <person name="Henrissat B."/>
            <person name="Kuo A."/>
            <person name="Liang C."/>
            <person name="Lipzen A."/>
            <person name="Lutzoni F."/>
            <person name="Magnuson J."/>
            <person name="Mondo S."/>
            <person name="Nolan M."/>
            <person name="Ohm R."/>
            <person name="Pangilinan J."/>
            <person name="Park H.-J."/>
            <person name="Ramirez L."/>
            <person name="Alfaro M."/>
            <person name="Sun H."/>
            <person name="Tritt A."/>
            <person name="Yoshinaga Y."/>
            <person name="Zwiers L.-H."/>
            <person name="Turgeon B.G."/>
            <person name="Goodwin S.B."/>
            <person name="Spatafora J.W."/>
            <person name="Crous P.W."/>
            <person name="Grigoriev I.V."/>
        </authorList>
    </citation>
    <scope>NUCLEOTIDE SEQUENCE</scope>
    <source>
        <strain evidence="8 10">CBS 781.70</strain>
    </source>
</reference>
<evidence type="ECO:0000313" key="8">
    <source>
        <dbReference type="EMBL" id="KAF1808724.1"/>
    </source>
</evidence>
<evidence type="ECO:0000256" key="4">
    <source>
        <dbReference type="ARBA" id="ARBA00022490"/>
    </source>
</evidence>
<dbReference type="InterPro" id="IPR011004">
    <property type="entry name" value="Trimer_LpxA-like_sf"/>
</dbReference>
<dbReference type="GO" id="GO:0007052">
    <property type="term" value="P:mitotic spindle organization"/>
    <property type="evidence" value="ECO:0007669"/>
    <property type="project" value="TreeGrafter"/>
</dbReference>
<dbReference type="Gene3D" id="2.160.10.10">
    <property type="entry name" value="Hexapeptide repeat proteins"/>
    <property type="match status" value="1"/>
</dbReference>
<reference evidence="10" key="3">
    <citation type="submission" date="2025-04" db="UniProtKB">
        <authorList>
            <consortium name="RefSeq"/>
        </authorList>
    </citation>
    <scope>IDENTIFICATION</scope>
    <source>
        <strain evidence="10">CBS 781.70</strain>
    </source>
</reference>
<dbReference type="PANTHER" id="PTHR13072:SF0">
    <property type="entry name" value="DYNACTIN SUBUNIT 6"/>
    <property type="match status" value="1"/>
</dbReference>
<feature type="region of interest" description="Disordered" evidence="7">
    <location>
        <begin position="1"/>
        <end position="35"/>
    </location>
</feature>
<dbReference type="Proteomes" id="UP000504638">
    <property type="component" value="Unplaced"/>
</dbReference>
<protein>
    <recommendedName>
        <fullName evidence="3">Dynactin subunit 6</fullName>
    </recommendedName>
</protein>
<dbReference type="EMBL" id="ML975180">
    <property type="protein sequence ID" value="KAF1808724.1"/>
    <property type="molecule type" value="Genomic_DNA"/>
</dbReference>
<dbReference type="RefSeq" id="XP_033530355.1">
    <property type="nucleotide sequence ID" value="XM_033676786.1"/>
</dbReference>
<organism evidence="8">
    <name type="scientific">Eremomyces bilateralis CBS 781.70</name>
    <dbReference type="NCBI Taxonomy" id="1392243"/>
    <lineage>
        <taxon>Eukaryota</taxon>
        <taxon>Fungi</taxon>
        <taxon>Dikarya</taxon>
        <taxon>Ascomycota</taxon>
        <taxon>Pezizomycotina</taxon>
        <taxon>Dothideomycetes</taxon>
        <taxon>Dothideomycetes incertae sedis</taxon>
        <taxon>Eremomycetales</taxon>
        <taxon>Eremomycetaceae</taxon>
        <taxon>Eremomyces</taxon>
    </lineage>
</organism>